<feature type="region of interest" description="Disordered" evidence="1">
    <location>
        <begin position="269"/>
        <end position="300"/>
    </location>
</feature>
<dbReference type="PROSITE" id="PS51257">
    <property type="entry name" value="PROKAR_LIPOPROTEIN"/>
    <property type="match status" value="1"/>
</dbReference>
<reference evidence="2 3" key="1">
    <citation type="journal article" date="2016" name="Mol. Biol. Evol.">
        <title>Comparative Genomics of Early-Diverging Mushroom-Forming Fungi Provides Insights into the Origins of Lignocellulose Decay Capabilities.</title>
        <authorList>
            <person name="Nagy L.G."/>
            <person name="Riley R."/>
            <person name="Tritt A."/>
            <person name="Adam C."/>
            <person name="Daum C."/>
            <person name="Floudas D."/>
            <person name="Sun H."/>
            <person name="Yadav J.S."/>
            <person name="Pangilinan J."/>
            <person name="Larsson K.H."/>
            <person name="Matsuura K."/>
            <person name="Barry K."/>
            <person name="Labutti K."/>
            <person name="Kuo R."/>
            <person name="Ohm R.A."/>
            <person name="Bhattacharya S.S."/>
            <person name="Shirouzu T."/>
            <person name="Yoshinaga Y."/>
            <person name="Martin F.M."/>
            <person name="Grigoriev I.V."/>
            <person name="Hibbett D.S."/>
        </authorList>
    </citation>
    <scope>NUCLEOTIDE SEQUENCE [LARGE SCALE GENOMIC DNA]</scope>
    <source>
        <strain evidence="2 3">CBS 109695</strain>
    </source>
</reference>
<dbReference type="Proteomes" id="UP000076532">
    <property type="component" value="Unassembled WGS sequence"/>
</dbReference>
<keyword evidence="3" id="KW-1185">Reference proteome</keyword>
<feature type="compositionally biased region" description="Basic and acidic residues" evidence="1">
    <location>
        <begin position="100"/>
        <end position="114"/>
    </location>
</feature>
<accession>A0A166TUL4</accession>
<organism evidence="2 3">
    <name type="scientific">Athelia psychrophila</name>
    <dbReference type="NCBI Taxonomy" id="1759441"/>
    <lineage>
        <taxon>Eukaryota</taxon>
        <taxon>Fungi</taxon>
        <taxon>Dikarya</taxon>
        <taxon>Basidiomycota</taxon>
        <taxon>Agaricomycotina</taxon>
        <taxon>Agaricomycetes</taxon>
        <taxon>Agaricomycetidae</taxon>
        <taxon>Atheliales</taxon>
        <taxon>Atheliaceae</taxon>
        <taxon>Athelia</taxon>
    </lineage>
</organism>
<protein>
    <submittedName>
        <fullName evidence="2">Uncharacterized protein</fullName>
    </submittedName>
</protein>
<evidence type="ECO:0000313" key="3">
    <source>
        <dbReference type="Proteomes" id="UP000076532"/>
    </source>
</evidence>
<dbReference type="AlphaFoldDB" id="A0A166TUL4"/>
<proteinExistence type="predicted"/>
<feature type="region of interest" description="Disordered" evidence="1">
    <location>
        <begin position="100"/>
        <end position="252"/>
    </location>
</feature>
<dbReference type="EMBL" id="KV417491">
    <property type="protein sequence ID" value="KZP31006.1"/>
    <property type="molecule type" value="Genomic_DNA"/>
</dbReference>
<sequence>MQKTVALIILDLPDRRSQASASLALHLPSSSVACRINPRYLGDMYYCPGNGYAAFASKQLSVPKSEMHKALYIAFPAVSCSAWYLAVVATRQLREILQSRREGPETAPESRHEAALVGHHKAPSERNREAVPESRHEAAAAEESRRKAALASHREAAPERRSEVAAEICREPAPAGHREPAPESRRETSSRPRLGSEPLQCHYAVMDATAAESEDRSEDLSDGTRPTERSRYSPYAEPRRDHQYLRDNDHYDSESAVRDFDYGRRGFSHEHSPYYPSQPDTGHYSRRSQSPPYGGRSPMYYQRRYLSPSAQAGPSRRPYQDSYHHAHLLSGSSPFTSRCISSPALAGWIFARVLSSAVSRCSESRLAAPR</sequence>
<gene>
    <name evidence="2" type="ORF">FIBSPDRAFT_883706</name>
</gene>
<evidence type="ECO:0000256" key="1">
    <source>
        <dbReference type="SAM" id="MobiDB-lite"/>
    </source>
</evidence>
<feature type="compositionally biased region" description="Basic and acidic residues" evidence="1">
    <location>
        <begin position="122"/>
        <end position="190"/>
    </location>
</feature>
<feature type="compositionally biased region" description="Basic and acidic residues" evidence="1">
    <location>
        <begin position="225"/>
        <end position="252"/>
    </location>
</feature>
<evidence type="ECO:0000313" key="2">
    <source>
        <dbReference type="EMBL" id="KZP31006.1"/>
    </source>
</evidence>
<name>A0A166TUL4_9AGAM</name>